<keyword evidence="2" id="KW-0997">Cell inner membrane</keyword>
<dbReference type="EMBL" id="NJBO01000035">
    <property type="protein sequence ID" value="TKJ37221.1"/>
    <property type="molecule type" value="Genomic_DNA"/>
</dbReference>
<keyword evidence="4" id="KW-0378">Hydrolase</keyword>
<dbReference type="GO" id="GO:0008758">
    <property type="term" value="F:UDP-2,3-diacylglucosamine hydrolase activity"/>
    <property type="evidence" value="ECO:0007669"/>
    <property type="project" value="TreeGrafter"/>
</dbReference>
<dbReference type="PANTHER" id="PTHR34990:SF1">
    <property type="entry name" value="UDP-2,3-DIACYLGLUCOSAMINE HYDROLASE"/>
    <property type="match status" value="1"/>
</dbReference>
<protein>
    <recommendedName>
        <fullName evidence="7">Calcineurin-like phosphoesterase domain-containing protein</fullName>
    </recommendedName>
</protein>
<dbReference type="InterPro" id="IPR043461">
    <property type="entry name" value="LpxH-like"/>
</dbReference>
<keyword evidence="6" id="KW-0464">Manganese</keyword>
<evidence type="ECO:0000256" key="5">
    <source>
        <dbReference type="ARBA" id="ARBA00023136"/>
    </source>
</evidence>
<dbReference type="GO" id="GO:0046872">
    <property type="term" value="F:metal ion binding"/>
    <property type="evidence" value="ECO:0007669"/>
    <property type="project" value="UniProtKB-KW"/>
</dbReference>
<accession>A0A532UQL8</accession>
<evidence type="ECO:0000313" key="9">
    <source>
        <dbReference type="Proteomes" id="UP000317778"/>
    </source>
</evidence>
<gene>
    <name evidence="8" type="ORF">CEE36_11195</name>
</gene>
<dbReference type="AlphaFoldDB" id="A0A532UQL8"/>
<organism evidence="8 9">
    <name type="scientific">candidate division TA06 bacterium B3_TA06</name>
    <dbReference type="NCBI Taxonomy" id="2012487"/>
    <lineage>
        <taxon>Bacteria</taxon>
        <taxon>Bacteria division TA06</taxon>
    </lineage>
</organism>
<evidence type="ECO:0000256" key="6">
    <source>
        <dbReference type="ARBA" id="ARBA00023211"/>
    </source>
</evidence>
<name>A0A532UQL8_UNCT6</name>
<reference evidence="8 9" key="1">
    <citation type="submission" date="2017-06" db="EMBL/GenBank/DDBJ databases">
        <title>Novel microbial phyla capable of carbon fixation and sulfur reduction in deep-sea sediments.</title>
        <authorList>
            <person name="Huang J."/>
            <person name="Baker B."/>
            <person name="Wang Y."/>
        </authorList>
    </citation>
    <scope>NUCLEOTIDE SEQUENCE [LARGE SCALE GENOMIC DNA]</scope>
    <source>
        <strain evidence="8">B3_TA06</strain>
    </source>
</reference>
<dbReference type="SUPFAM" id="SSF56300">
    <property type="entry name" value="Metallo-dependent phosphatases"/>
    <property type="match status" value="1"/>
</dbReference>
<evidence type="ECO:0000256" key="3">
    <source>
        <dbReference type="ARBA" id="ARBA00022723"/>
    </source>
</evidence>
<evidence type="ECO:0000259" key="7">
    <source>
        <dbReference type="Pfam" id="PF00149"/>
    </source>
</evidence>
<dbReference type="CDD" id="cd07398">
    <property type="entry name" value="MPP_YbbF-LpxH"/>
    <property type="match status" value="1"/>
</dbReference>
<proteinExistence type="predicted"/>
<keyword evidence="5" id="KW-0472">Membrane</keyword>
<keyword evidence="1" id="KW-1003">Cell membrane</keyword>
<dbReference type="GO" id="GO:0009245">
    <property type="term" value="P:lipid A biosynthetic process"/>
    <property type="evidence" value="ECO:0007669"/>
    <property type="project" value="TreeGrafter"/>
</dbReference>
<evidence type="ECO:0000256" key="4">
    <source>
        <dbReference type="ARBA" id="ARBA00022801"/>
    </source>
</evidence>
<dbReference type="Gene3D" id="3.60.21.10">
    <property type="match status" value="1"/>
</dbReference>
<dbReference type="Proteomes" id="UP000317778">
    <property type="component" value="Unassembled WGS sequence"/>
</dbReference>
<dbReference type="InterPro" id="IPR004843">
    <property type="entry name" value="Calcineurin-like_PHP"/>
</dbReference>
<sequence length="315" mass="36647">MIEHGHLGRDRRRGACRFIRREEDRRGIEERRLLPAIRLSLPSASLPLLRSCSPPHPLGDSFGFCIAELLSSQRAFCLVRRVLFASDLHARPDEPRREEVFREFLREEAASCEELYLLGDLFEFGFVFQGRVLPVYEPLIEEIAALIKVGVEVFFLAGNHDLWMSTYLRKKGFRIVQDGEMHKILGRRIQLFHGLLREPDSLSRLAARIMQSPTCVWLYSLLPYRLGFSLALKAAHLSRERNLSFSERLQLPGLKPINPRAEVIISGHHHEPLHFTYKERTFYSVGEWFSRFTYIEMTPSRLELKTFRVDSLLGR</sequence>
<dbReference type="InterPro" id="IPR029052">
    <property type="entry name" value="Metallo-depent_PP-like"/>
</dbReference>
<dbReference type="GO" id="GO:0016020">
    <property type="term" value="C:membrane"/>
    <property type="evidence" value="ECO:0007669"/>
    <property type="project" value="GOC"/>
</dbReference>
<dbReference type="PANTHER" id="PTHR34990">
    <property type="entry name" value="UDP-2,3-DIACYLGLUCOSAMINE HYDROLASE-RELATED"/>
    <property type="match status" value="1"/>
</dbReference>
<feature type="domain" description="Calcineurin-like phosphoesterase" evidence="7">
    <location>
        <begin position="81"/>
        <end position="272"/>
    </location>
</feature>
<keyword evidence="3" id="KW-0479">Metal-binding</keyword>
<evidence type="ECO:0000313" key="8">
    <source>
        <dbReference type="EMBL" id="TKJ37221.1"/>
    </source>
</evidence>
<comment type="caution">
    <text evidence="8">The sequence shown here is derived from an EMBL/GenBank/DDBJ whole genome shotgun (WGS) entry which is preliminary data.</text>
</comment>
<dbReference type="Pfam" id="PF00149">
    <property type="entry name" value="Metallophos"/>
    <property type="match status" value="1"/>
</dbReference>
<evidence type="ECO:0000256" key="2">
    <source>
        <dbReference type="ARBA" id="ARBA00022519"/>
    </source>
</evidence>
<evidence type="ECO:0000256" key="1">
    <source>
        <dbReference type="ARBA" id="ARBA00022475"/>
    </source>
</evidence>